<dbReference type="EMBL" id="JACHGW010000001">
    <property type="protein sequence ID" value="MBB6048265.1"/>
    <property type="molecule type" value="Genomic_DNA"/>
</dbReference>
<proteinExistence type="predicted"/>
<dbReference type="Proteomes" id="UP000520814">
    <property type="component" value="Unassembled WGS sequence"/>
</dbReference>
<dbReference type="AlphaFoldDB" id="A0A7W9SKZ2"/>
<evidence type="ECO:0000313" key="1">
    <source>
        <dbReference type="EMBL" id="MBB6048265.1"/>
    </source>
</evidence>
<reference evidence="1 2" key="1">
    <citation type="submission" date="2020-08" db="EMBL/GenBank/DDBJ databases">
        <title>Genomic Encyclopedia of Type Strains, Phase IV (KMG-IV): sequencing the most valuable type-strain genomes for metagenomic binning, comparative biology and taxonomic classification.</title>
        <authorList>
            <person name="Goeker M."/>
        </authorList>
    </citation>
    <scope>NUCLEOTIDE SEQUENCE [LARGE SCALE GENOMIC DNA]</scope>
    <source>
        <strain evidence="1 2">DSM 23562</strain>
    </source>
</reference>
<sequence length="202" mass="22171">MTHCPSLQDWLDLAETRTTPARAAELQAHLESGCAACTAQQAWIGRTLAAFSQVAAPGLAETTRRALRELAAARLEARERPLWIATLLRDTRLQQAVGARGSDEGIQLRYDAGEYEIRLWAEATEVEAVEPWYLIGQVYDRATQDFLSPEAVLMVGAQGNAQTAHTENQEFHFGAVAAGTYRLAVRLPNTELLVPELTLEGV</sequence>
<keyword evidence="2" id="KW-1185">Reference proteome</keyword>
<gene>
    <name evidence="1" type="ORF">HNQ39_000027</name>
</gene>
<evidence type="ECO:0000313" key="2">
    <source>
        <dbReference type="Proteomes" id="UP000520814"/>
    </source>
</evidence>
<protein>
    <submittedName>
        <fullName evidence="1">Uncharacterized protein</fullName>
    </submittedName>
</protein>
<accession>A0A7W9SKZ2</accession>
<name>A0A7W9SKZ2_ARMRO</name>
<dbReference type="RefSeq" id="WP_184191689.1">
    <property type="nucleotide sequence ID" value="NZ_JACHGW010000001.1"/>
</dbReference>
<organism evidence="1 2">
    <name type="scientific">Armatimonas rosea</name>
    <dbReference type="NCBI Taxonomy" id="685828"/>
    <lineage>
        <taxon>Bacteria</taxon>
        <taxon>Bacillati</taxon>
        <taxon>Armatimonadota</taxon>
        <taxon>Armatimonadia</taxon>
        <taxon>Armatimonadales</taxon>
        <taxon>Armatimonadaceae</taxon>
        <taxon>Armatimonas</taxon>
    </lineage>
</organism>
<comment type="caution">
    <text evidence="1">The sequence shown here is derived from an EMBL/GenBank/DDBJ whole genome shotgun (WGS) entry which is preliminary data.</text>
</comment>